<keyword evidence="4" id="KW-0378">Hydrolase</keyword>
<comment type="similarity">
    <text evidence="1">Belongs to the FAH family.</text>
</comment>
<evidence type="ECO:0000259" key="3">
    <source>
        <dbReference type="Pfam" id="PF01557"/>
    </source>
</evidence>
<evidence type="ECO:0000256" key="2">
    <source>
        <dbReference type="ARBA" id="ARBA00022723"/>
    </source>
</evidence>
<dbReference type="SUPFAM" id="SSF56529">
    <property type="entry name" value="FAH"/>
    <property type="match status" value="1"/>
</dbReference>
<accession>A0A396RM39</accession>
<dbReference type="GO" id="GO:0019752">
    <property type="term" value="P:carboxylic acid metabolic process"/>
    <property type="evidence" value="ECO:0007669"/>
    <property type="project" value="UniProtKB-ARBA"/>
</dbReference>
<dbReference type="GO" id="GO:0016853">
    <property type="term" value="F:isomerase activity"/>
    <property type="evidence" value="ECO:0007669"/>
    <property type="project" value="UniProtKB-ARBA"/>
</dbReference>
<dbReference type="AlphaFoldDB" id="A0A396RM39"/>
<dbReference type="EMBL" id="QWLV01000004">
    <property type="protein sequence ID" value="RHW17467.1"/>
    <property type="molecule type" value="Genomic_DNA"/>
</dbReference>
<name>A0A396RM39_9SPHN</name>
<dbReference type="PANTHER" id="PTHR42796:SF4">
    <property type="entry name" value="FUMARYLACETOACETATE HYDROLASE DOMAIN-CONTAINING PROTEIN 2A"/>
    <property type="match status" value="1"/>
</dbReference>
<feature type="domain" description="Fumarylacetoacetase-like C-terminal" evidence="3">
    <location>
        <begin position="72"/>
        <end position="279"/>
    </location>
</feature>
<proteinExistence type="inferred from homology"/>
<dbReference type="GO" id="GO:0046872">
    <property type="term" value="F:metal ion binding"/>
    <property type="evidence" value="ECO:0007669"/>
    <property type="project" value="UniProtKB-KW"/>
</dbReference>
<dbReference type="InterPro" id="IPR011234">
    <property type="entry name" value="Fumarylacetoacetase-like_C"/>
</dbReference>
<dbReference type="FunFam" id="3.90.850.10:FF:000002">
    <property type="entry name" value="2-hydroxyhepta-2,4-diene-1,7-dioate isomerase"/>
    <property type="match status" value="1"/>
</dbReference>
<dbReference type="OrthoDB" id="5197601at2"/>
<keyword evidence="5" id="KW-1185">Reference proteome</keyword>
<comment type="caution">
    <text evidence="4">The sequence shown here is derived from an EMBL/GenBank/DDBJ whole genome shotgun (WGS) entry which is preliminary data.</text>
</comment>
<organism evidence="4 5">
    <name type="scientific">Sphingomonas gilva</name>
    <dbReference type="NCBI Taxonomy" id="2305907"/>
    <lineage>
        <taxon>Bacteria</taxon>
        <taxon>Pseudomonadati</taxon>
        <taxon>Pseudomonadota</taxon>
        <taxon>Alphaproteobacteria</taxon>
        <taxon>Sphingomonadales</taxon>
        <taxon>Sphingomonadaceae</taxon>
        <taxon>Sphingomonas</taxon>
    </lineage>
</organism>
<keyword evidence="2" id="KW-0479">Metal-binding</keyword>
<dbReference type="InterPro" id="IPR051121">
    <property type="entry name" value="FAH"/>
</dbReference>
<dbReference type="PANTHER" id="PTHR42796">
    <property type="entry name" value="FUMARYLACETOACETATE HYDROLASE DOMAIN-CONTAINING PROTEIN 2A-RELATED"/>
    <property type="match status" value="1"/>
</dbReference>
<protein>
    <submittedName>
        <fullName evidence="4">FAA hydrolase family protein</fullName>
    </submittedName>
</protein>
<dbReference type="GO" id="GO:0016787">
    <property type="term" value="F:hydrolase activity"/>
    <property type="evidence" value="ECO:0007669"/>
    <property type="project" value="UniProtKB-KW"/>
</dbReference>
<gene>
    <name evidence="4" type="ORF">D1610_10955</name>
</gene>
<dbReference type="Gene3D" id="3.90.850.10">
    <property type="entry name" value="Fumarylacetoacetase-like, C-terminal domain"/>
    <property type="match status" value="1"/>
</dbReference>
<reference evidence="4 5" key="1">
    <citation type="submission" date="2018-08" db="EMBL/GenBank/DDBJ databases">
        <title>The multiple taxonomic identification of Sphingomonas gilva.</title>
        <authorList>
            <person name="Zhu D."/>
            <person name="Zheng S."/>
        </authorList>
    </citation>
    <scope>NUCLEOTIDE SEQUENCE [LARGE SCALE GENOMIC DNA]</scope>
    <source>
        <strain evidence="4 5">ZDH117</strain>
    </source>
</reference>
<evidence type="ECO:0000256" key="1">
    <source>
        <dbReference type="ARBA" id="ARBA00010211"/>
    </source>
</evidence>
<dbReference type="Proteomes" id="UP000266693">
    <property type="component" value="Unassembled WGS sequence"/>
</dbReference>
<evidence type="ECO:0000313" key="5">
    <source>
        <dbReference type="Proteomes" id="UP000266693"/>
    </source>
</evidence>
<evidence type="ECO:0000313" key="4">
    <source>
        <dbReference type="EMBL" id="RHW17467.1"/>
    </source>
</evidence>
<dbReference type="Pfam" id="PF01557">
    <property type="entry name" value="FAA_hydrolase"/>
    <property type="match status" value="1"/>
</dbReference>
<dbReference type="InterPro" id="IPR036663">
    <property type="entry name" value="Fumarylacetoacetase_C_sf"/>
</dbReference>
<dbReference type="RefSeq" id="WP_118864213.1">
    <property type="nucleotide sequence ID" value="NZ_QWLV01000004.1"/>
</dbReference>
<sequence length="290" mass="31032">MKLCRYGPAGQEKPGLIDADGAIRDLSGVVPDIDPTQLSRDALARLAAIVPATLPAAPAGARYGVPVKGIGKIVAIGLNYEDHAIESNLPIPTEPVMFMKALSSLNGPNDDVMLPKDATHGDWEVELGVIIGRTCRYVEETQALDHVAGYVLANDVSERFNQKQRGSQWSKGKGHDTFCPVGPWLVTPDEVGDPQALDMFLDVNGARMQTGNTRTMIFNVAQIISYLSRFVTLYPGDLIITGTPPGVGEGKKPDAVYLKAGDTMRLGITGLGEQTQNVVAWRDLGEGVPA</sequence>